<dbReference type="Proteomes" id="UP001304671">
    <property type="component" value="Unassembled WGS sequence"/>
</dbReference>
<evidence type="ECO:0000256" key="6">
    <source>
        <dbReference type="SAM" id="MobiDB-lite"/>
    </source>
</evidence>
<keyword evidence="4" id="KW-0472">Membrane</keyword>
<dbReference type="Gene3D" id="1.25.40.390">
    <property type="match status" value="1"/>
</dbReference>
<keyword evidence="3 7" id="KW-0732">Signal</keyword>
<dbReference type="EMBL" id="JAYFUL010000010">
    <property type="protein sequence ID" value="MEA5257822.1"/>
    <property type="molecule type" value="Genomic_DNA"/>
</dbReference>
<feature type="signal peptide" evidence="7">
    <location>
        <begin position="1"/>
        <end position="18"/>
    </location>
</feature>
<comment type="subcellular location">
    <subcellularLocation>
        <location evidence="1">Cell outer membrane</location>
    </subcellularLocation>
</comment>
<feature type="compositionally biased region" description="Polar residues" evidence="6">
    <location>
        <begin position="295"/>
        <end position="318"/>
    </location>
</feature>
<dbReference type="Pfam" id="PF07980">
    <property type="entry name" value="SusD_RagB"/>
    <property type="match status" value="1"/>
</dbReference>
<accession>A0ABU5QL91</accession>
<dbReference type="SUPFAM" id="SSF48452">
    <property type="entry name" value="TPR-like"/>
    <property type="match status" value="1"/>
</dbReference>
<dbReference type="InterPro" id="IPR011990">
    <property type="entry name" value="TPR-like_helical_dom_sf"/>
</dbReference>
<evidence type="ECO:0000256" key="5">
    <source>
        <dbReference type="ARBA" id="ARBA00023237"/>
    </source>
</evidence>
<dbReference type="RefSeq" id="WP_323248465.1">
    <property type="nucleotide sequence ID" value="NZ_JAYFUL010000010.1"/>
</dbReference>
<keyword evidence="5" id="KW-0998">Cell outer membrane</keyword>
<evidence type="ECO:0000259" key="9">
    <source>
        <dbReference type="Pfam" id="PF14322"/>
    </source>
</evidence>
<organism evidence="10 11">
    <name type="scientific">Arcicella aquatica</name>
    <dbReference type="NCBI Taxonomy" id="217141"/>
    <lineage>
        <taxon>Bacteria</taxon>
        <taxon>Pseudomonadati</taxon>
        <taxon>Bacteroidota</taxon>
        <taxon>Cytophagia</taxon>
        <taxon>Cytophagales</taxon>
        <taxon>Flectobacillaceae</taxon>
        <taxon>Arcicella</taxon>
    </lineage>
</organism>
<comment type="caution">
    <text evidence="10">The sequence shown here is derived from an EMBL/GenBank/DDBJ whole genome shotgun (WGS) entry which is preliminary data.</text>
</comment>
<dbReference type="InterPro" id="IPR033985">
    <property type="entry name" value="SusD-like_N"/>
</dbReference>
<evidence type="ECO:0000313" key="10">
    <source>
        <dbReference type="EMBL" id="MEA5257822.1"/>
    </source>
</evidence>
<evidence type="ECO:0000256" key="7">
    <source>
        <dbReference type="SAM" id="SignalP"/>
    </source>
</evidence>
<evidence type="ECO:0000256" key="1">
    <source>
        <dbReference type="ARBA" id="ARBA00004442"/>
    </source>
</evidence>
<reference evidence="10 11" key="1">
    <citation type="submission" date="2023-12" db="EMBL/GenBank/DDBJ databases">
        <title>Novel species of the genus Arcicella isolated from rivers.</title>
        <authorList>
            <person name="Lu H."/>
        </authorList>
    </citation>
    <scope>NUCLEOTIDE SEQUENCE [LARGE SCALE GENOMIC DNA]</scope>
    <source>
        <strain evidence="10 11">LMG 21963</strain>
    </source>
</reference>
<protein>
    <submittedName>
        <fullName evidence="10">RagB/SusD family nutrient uptake outer membrane protein</fullName>
    </submittedName>
</protein>
<evidence type="ECO:0000256" key="3">
    <source>
        <dbReference type="ARBA" id="ARBA00022729"/>
    </source>
</evidence>
<dbReference type="PROSITE" id="PS51257">
    <property type="entry name" value="PROKAR_LIPOPROTEIN"/>
    <property type="match status" value="1"/>
</dbReference>
<gene>
    <name evidence="10" type="ORF">VB264_08495</name>
</gene>
<dbReference type="InterPro" id="IPR012944">
    <property type="entry name" value="SusD_RagB_dom"/>
</dbReference>
<feature type="domain" description="SusD-like N-terminal" evidence="9">
    <location>
        <begin position="94"/>
        <end position="230"/>
    </location>
</feature>
<feature type="domain" description="RagB/SusD" evidence="8">
    <location>
        <begin position="287"/>
        <end position="611"/>
    </location>
</feature>
<proteinExistence type="inferred from homology"/>
<evidence type="ECO:0000256" key="4">
    <source>
        <dbReference type="ARBA" id="ARBA00023136"/>
    </source>
</evidence>
<feature type="chain" id="PRO_5045765156" evidence="7">
    <location>
        <begin position="19"/>
        <end position="619"/>
    </location>
</feature>
<evidence type="ECO:0000313" key="11">
    <source>
        <dbReference type="Proteomes" id="UP001304671"/>
    </source>
</evidence>
<evidence type="ECO:0000259" key="8">
    <source>
        <dbReference type="Pfam" id="PF07980"/>
    </source>
</evidence>
<comment type="similarity">
    <text evidence="2">Belongs to the SusD family.</text>
</comment>
<evidence type="ECO:0000256" key="2">
    <source>
        <dbReference type="ARBA" id="ARBA00006275"/>
    </source>
</evidence>
<feature type="region of interest" description="Disordered" evidence="6">
    <location>
        <begin position="295"/>
        <end position="323"/>
    </location>
</feature>
<dbReference type="Pfam" id="PF14322">
    <property type="entry name" value="SusD-like_3"/>
    <property type="match status" value="1"/>
</dbReference>
<name>A0ABU5QL91_9BACT</name>
<keyword evidence="11" id="KW-1185">Reference proteome</keyword>
<sequence length="619" mass="68341">MKKKYIIYTALCSMLALASCESVLDKTDLGAASPDLIAGDSVLANIALNYVYNQNLPDWGGVTAISGIGGSVYSEESYNQGSSENKYLEGTLTQADVSDFGTALNANNNYGKIRTINSFIFDLGNDKLMDNGAKNRLLAQAYFFRAWRYFELVKLYGGVPLVLTPQDAVGQEARDASFIPRNTTTQCYNRIAADLDTAMKYLPTVWQSPSANWGRVTRGAAAALKGRVLLYAASPQFNPNDVVSKWQTAYDINKQAYDILTASGSKLFADYGKMWFSEITGGVGNSEAVFITGYNTSPGDQQKRNNGWEASTRPKYSTGSGGGSNIPSWDLVKAYPMKDGKKPGASTKYTYSDQLFYKDRDPRFEKTIAYNGSTWPMTNVTNNRLWTYQQYDANAKKYVSVENGGTNGSNTGFYCRKALQTSDVAASTLDASSTIYSGTDWMEIRFAEVLLNLAEAATGVGRLDEAYTQLKVIRARAGIEAGTDGLYGLKANMTRAEMFTAILDERQIEFAFEGKRFWDLRRWKLIEKTLNGTKGTKVVIALKTTGVPSDFAATRDGLKLDDIYTNYFTVTITPNALMTRNAIAWKPEYYYFAIPQAAINNNPLIIQNNTWGGAFDPLQ</sequence>